<feature type="coiled-coil region" evidence="1">
    <location>
        <begin position="15"/>
        <end position="70"/>
    </location>
</feature>
<sequence>MKNNSVLSYENKMPSEKLYREFQNLERKIQLVINENKQLKDELTSARKENGNLKEKMESHEANLNTFQSKMNINKLANNMVVSEGDSAQLKETIEGYIKEIDKCIAHLAE</sequence>
<evidence type="ECO:0000313" key="2">
    <source>
        <dbReference type="EMBL" id="SNT20289.1"/>
    </source>
</evidence>
<dbReference type="EMBL" id="FZPD01000004">
    <property type="protein sequence ID" value="SNT20289.1"/>
    <property type="molecule type" value="Genomic_DNA"/>
</dbReference>
<keyword evidence="1" id="KW-0175">Coiled coil</keyword>
<dbReference type="Proteomes" id="UP000198393">
    <property type="component" value="Unassembled WGS sequence"/>
</dbReference>
<accession>A0A239KRY5</accession>
<evidence type="ECO:0000313" key="3">
    <source>
        <dbReference type="Proteomes" id="UP000198393"/>
    </source>
</evidence>
<dbReference type="AlphaFoldDB" id="A0A239KRY5"/>
<protein>
    <submittedName>
        <fullName evidence="2">Uncharacterized protein</fullName>
    </submittedName>
</protein>
<organism evidence="2 3">
    <name type="scientific">Ekhidna lutea</name>
    <dbReference type="NCBI Taxonomy" id="447679"/>
    <lineage>
        <taxon>Bacteria</taxon>
        <taxon>Pseudomonadati</taxon>
        <taxon>Bacteroidota</taxon>
        <taxon>Cytophagia</taxon>
        <taxon>Cytophagales</taxon>
        <taxon>Reichenbachiellaceae</taxon>
        <taxon>Ekhidna</taxon>
    </lineage>
</organism>
<reference evidence="2 3" key="1">
    <citation type="submission" date="2017-06" db="EMBL/GenBank/DDBJ databases">
        <authorList>
            <person name="Kim H.J."/>
            <person name="Triplett B.A."/>
        </authorList>
    </citation>
    <scope>NUCLEOTIDE SEQUENCE [LARGE SCALE GENOMIC DNA]</scope>
    <source>
        <strain evidence="2 3">DSM 19307</strain>
    </source>
</reference>
<keyword evidence="3" id="KW-1185">Reference proteome</keyword>
<proteinExistence type="predicted"/>
<evidence type="ECO:0000256" key="1">
    <source>
        <dbReference type="SAM" id="Coils"/>
    </source>
</evidence>
<gene>
    <name evidence="2" type="ORF">SAMN05421640_2831</name>
</gene>
<name>A0A239KRY5_EKHLU</name>